<keyword evidence="6" id="KW-1185">Reference proteome</keyword>
<evidence type="ECO:0000313" key="5">
    <source>
        <dbReference type="EMBL" id="KAF6821788.1"/>
    </source>
</evidence>
<dbReference type="GO" id="GO:0016491">
    <property type="term" value="F:oxidoreductase activity"/>
    <property type="evidence" value="ECO:0007669"/>
    <property type="project" value="UniProtKB-KW"/>
</dbReference>
<dbReference type="PANTHER" id="PTHR43391">
    <property type="entry name" value="RETINOL DEHYDROGENASE-RELATED"/>
    <property type="match status" value="1"/>
</dbReference>
<dbReference type="InterPro" id="IPR002347">
    <property type="entry name" value="SDR_fam"/>
</dbReference>
<reference evidence="5" key="1">
    <citation type="journal article" date="2020" name="Phytopathology">
        <title>Genome Sequence Resources of Colletotrichum truncatum, C. plurivorum, C. musicola, and C. sojae: Four Species Pathogenic to Soybean (Glycine max).</title>
        <authorList>
            <person name="Rogerio F."/>
            <person name="Boufleur T.R."/>
            <person name="Ciampi-Guillardi M."/>
            <person name="Sukno S.A."/>
            <person name="Thon M.R."/>
            <person name="Massola Junior N.S."/>
            <person name="Baroncelli R."/>
        </authorList>
    </citation>
    <scope>NUCLEOTIDE SEQUENCE</scope>
    <source>
        <strain evidence="5">LFN00145</strain>
    </source>
</reference>
<comment type="similarity">
    <text evidence="1 4">Belongs to the short-chain dehydrogenases/reductases (SDR) family.</text>
</comment>
<sequence length="325" mass="35432">MARESQKPAAGPPGLPPRKVDIFTDGIIHHDTYPGINPVTESDCTGKAVLITGASKGLGRALAIGYAEAGASHIAVAARSDVSSTVAAVLDAARKAGHDEPSVLALEMDVSATASVKAAAEALTEAWGRLDILVNNAGYMAPFRLLLEADDDEYMKAWDVNYWGTYRVTKTFLPLLLWGGDKTIVNMSSVAAHFMGAGGGAYHVSKFALIRFTEFVQDEYADQVSRCRFFDENAQQLTYKQGILAYSVHPGGIPTELSSNLPEKLQFRMTDTPELAAHSIPYLTSKRREWLGGRWVSCMWDMPKLVSMEKEIVDKNLLKFQCTGL</sequence>
<organism evidence="5 6">
    <name type="scientific">Colletotrichum plurivorum</name>
    <dbReference type="NCBI Taxonomy" id="2175906"/>
    <lineage>
        <taxon>Eukaryota</taxon>
        <taxon>Fungi</taxon>
        <taxon>Dikarya</taxon>
        <taxon>Ascomycota</taxon>
        <taxon>Pezizomycotina</taxon>
        <taxon>Sordariomycetes</taxon>
        <taxon>Hypocreomycetidae</taxon>
        <taxon>Glomerellales</taxon>
        <taxon>Glomerellaceae</taxon>
        <taxon>Colletotrichum</taxon>
        <taxon>Colletotrichum orchidearum species complex</taxon>
    </lineage>
</organism>
<dbReference type="SUPFAM" id="SSF51735">
    <property type="entry name" value="NAD(P)-binding Rossmann-fold domains"/>
    <property type="match status" value="1"/>
</dbReference>
<dbReference type="PRINTS" id="PR00080">
    <property type="entry name" value="SDRFAMILY"/>
</dbReference>
<dbReference type="Pfam" id="PF00106">
    <property type="entry name" value="adh_short"/>
    <property type="match status" value="1"/>
</dbReference>
<keyword evidence="3" id="KW-0560">Oxidoreductase</keyword>
<evidence type="ECO:0000313" key="6">
    <source>
        <dbReference type="Proteomes" id="UP000654918"/>
    </source>
</evidence>
<dbReference type="Gene3D" id="3.40.50.720">
    <property type="entry name" value="NAD(P)-binding Rossmann-like Domain"/>
    <property type="match status" value="1"/>
</dbReference>
<gene>
    <name evidence="5" type="ORF">CPLU01_12401</name>
</gene>
<proteinExistence type="inferred from homology"/>
<evidence type="ECO:0000256" key="3">
    <source>
        <dbReference type="ARBA" id="ARBA00023002"/>
    </source>
</evidence>
<dbReference type="Proteomes" id="UP000654918">
    <property type="component" value="Unassembled WGS sequence"/>
</dbReference>
<evidence type="ECO:0000256" key="1">
    <source>
        <dbReference type="ARBA" id="ARBA00006484"/>
    </source>
</evidence>
<dbReference type="EMBL" id="WIGO01000255">
    <property type="protein sequence ID" value="KAF6821788.1"/>
    <property type="molecule type" value="Genomic_DNA"/>
</dbReference>
<dbReference type="AlphaFoldDB" id="A0A8H6JZ93"/>
<accession>A0A8H6JZ93</accession>
<evidence type="ECO:0000256" key="2">
    <source>
        <dbReference type="ARBA" id="ARBA00022857"/>
    </source>
</evidence>
<dbReference type="PANTHER" id="PTHR43391:SF14">
    <property type="entry name" value="DEHYDROGENASE_REDUCTASE SDR FAMILY PROTEIN 7-LIKE"/>
    <property type="match status" value="1"/>
</dbReference>
<protein>
    <submittedName>
        <fullName evidence="5">Short chain dehydrogenase reductase</fullName>
    </submittedName>
</protein>
<name>A0A8H6JZ93_9PEZI</name>
<comment type="caution">
    <text evidence="5">The sequence shown here is derived from an EMBL/GenBank/DDBJ whole genome shotgun (WGS) entry which is preliminary data.</text>
</comment>
<dbReference type="CDD" id="cd05233">
    <property type="entry name" value="SDR_c"/>
    <property type="match status" value="1"/>
</dbReference>
<dbReference type="InterPro" id="IPR036291">
    <property type="entry name" value="NAD(P)-bd_dom_sf"/>
</dbReference>
<dbReference type="PRINTS" id="PR00081">
    <property type="entry name" value="GDHRDH"/>
</dbReference>
<keyword evidence="2" id="KW-0521">NADP</keyword>
<evidence type="ECO:0000256" key="4">
    <source>
        <dbReference type="RuleBase" id="RU000363"/>
    </source>
</evidence>